<dbReference type="Gene3D" id="3.40.190.10">
    <property type="entry name" value="Periplasmic binding protein-like II"/>
    <property type="match status" value="1"/>
</dbReference>
<evidence type="ECO:0000313" key="3">
    <source>
        <dbReference type="EMBL" id="WXG69496.1"/>
    </source>
</evidence>
<dbReference type="PANTHER" id="PTHR42928">
    <property type="entry name" value="TRICARBOXYLATE-BINDING PROTEIN"/>
    <property type="match status" value="1"/>
</dbReference>
<gene>
    <name evidence="3" type="ORF">WDS16_02760</name>
</gene>
<evidence type="ECO:0000256" key="1">
    <source>
        <dbReference type="ARBA" id="ARBA00006987"/>
    </source>
</evidence>
<accession>A0ABZ2PJY9</accession>
<feature type="chain" id="PRO_5046921470" evidence="2">
    <location>
        <begin position="20"/>
        <end position="329"/>
    </location>
</feature>
<name>A0ABZ2PJY9_9NOCA</name>
<dbReference type="EMBL" id="CP147846">
    <property type="protein sequence ID" value="WXG69496.1"/>
    <property type="molecule type" value="Genomic_DNA"/>
</dbReference>
<protein>
    <submittedName>
        <fullName evidence="3">Tripartite tricarboxylate transporter substrate binding protein</fullName>
    </submittedName>
</protein>
<dbReference type="SUPFAM" id="SSF53850">
    <property type="entry name" value="Periplasmic binding protein-like II"/>
    <property type="match status" value="1"/>
</dbReference>
<comment type="similarity">
    <text evidence="1">Belongs to the UPF0065 (bug) family.</text>
</comment>
<sequence>MSTSTTRPMRVLVSGGAAAAILIGSVTGCADRSGGGSSEEDFPSGNITLLTPTAAGGATDLTARTLGKQMEADLGVSVIVENRPGGAGSIGMQYLADQSADGYTIGVLPVEVSLLGHQGYSIDPAAYDFLGQVNSQPGTIAVPANSPYRTLDDLIAAAKADPGSITVSNAGPGSIWEAGAVELGRVADVQFTGVPFDGGAPAVTAAVGSQVDAVVAGIGETAPAHSDGRLRVLAVFTEESAPALPGVPTATELGHDVVIGSWAVIAAPTGLPDAVATRLEESIESASATDEYIDLIESGGNLPLYRSADETTTFVGTESVRFEQLAAQE</sequence>
<dbReference type="PROSITE" id="PS51257">
    <property type="entry name" value="PROKAR_LIPOPROTEIN"/>
    <property type="match status" value="1"/>
</dbReference>
<proteinExistence type="inferred from homology"/>
<dbReference type="PANTHER" id="PTHR42928:SF5">
    <property type="entry name" value="BLR1237 PROTEIN"/>
    <property type="match status" value="1"/>
</dbReference>
<reference evidence="3 4" key="1">
    <citation type="submission" date="2024-03" db="EMBL/GenBank/DDBJ databases">
        <title>Natural products discovery in diverse microorganisms through a two-stage MS feature dereplication strategy.</title>
        <authorList>
            <person name="Zhang R."/>
        </authorList>
    </citation>
    <scope>NUCLEOTIDE SEQUENCE [LARGE SCALE GENOMIC DNA]</scope>
    <source>
        <strain evidence="3 4">18930</strain>
    </source>
</reference>
<dbReference type="InterPro" id="IPR042100">
    <property type="entry name" value="Bug_dom1"/>
</dbReference>
<evidence type="ECO:0000256" key="2">
    <source>
        <dbReference type="SAM" id="SignalP"/>
    </source>
</evidence>
<dbReference type="Pfam" id="PF03401">
    <property type="entry name" value="TctC"/>
    <property type="match status" value="1"/>
</dbReference>
<organism evidence="3 4">
    <name type="scientific">Rhodococcus sovatensis</name>
    <dbReference type="NCBI Taxonomy" id="1805840"/>
    <lineage>
        <taxon>Bacteria</taxon>
        <taxon>Bacillati</taxon>
        <taxon>Actinomycetota</taxon>
        <taxon>Actinomycetes</taxon>
        <taxon>Mycobacteriales</taxon>
        <taxon>Nocardiaceae</taxon>
        <taxon>Rhodococcus</taxon>
    </lineage>
</organism>
<feature type="signal peptide" evidence="2">
    <location>
        <begin position="1"/>
        <end position="19"/>
    </location>
</feature>
<keyword evidence="2" id="KW-0732">Signal</keyword>
<dbReference type="PIRSF" id="PIRSF017082">
    <property type="entry name" value="YflP"/>
    <property type="match status" value="1"/>
</dbReference>
<dbReference type="RefSeq" id="WP_338890308.1">
    <property type="nucleotide sequence ID" value="NZ_CP147846.1"/>
</dbReference>
<evidence type="ECO:0000313" key="4">
    <source>
        <dbReference type="Proteomes" id="UP001432000"/>
    </source>
</evidence>
<keyword evidence="4" id="KW-1185">Reference proteome</keyword>
<dbReference type="InterPro" id="IPR005064">
    <property type="entry name" value="BUG"/>
</dbReference>
<dbReference type="Gene3D" id="3.40.190.150">
    <property type="entry name" value="Bordetella uptake gene, domain 1"/>
    <property type="match status" value="1"/>
</dbReference>
<dbReference type="CDD" id="cd07012">
    <property type="entry name" value="PBP2_Bug_TTT"/>
    <property type="match status" value="1"/>
</dbReference>
<dbReference type="Proteomes" id="UP001432000">
    <property type="component" value="Chromosome"/>
</dbReference>